<dbReference type="PANTHER" id="PTHR43833:SF9">
    <property type="entry name" value="POTASSIUM CHANNEL PROTEIN YUGO-RELATED"/>
    <property type="match status" value="1"/>
</dbReference>
<dbReference type="InterPro" id="IPR036291">
    <property type="entry name" value="NAD(P)-bd_dom_sf"/>
</dbReference>
<evidence type="ECO:0000313" key="5">
    <source>
        <dbReference type="EMBL" id="MCM1981678.1"/>
    </source>
</evidence>
<feature type="transmembrane region" description="Helical" evidence="2">
    <location>
        <begin position="70"/>
        <end position="87"/>
    </location>
</feature>
<evidence type="ECO:0000259" key="3">
    <source>
        <dbReference type="PROSITE" id="PS51201"/>
    </source>
</evidence>
<keyword evidence="2" id="KW-1133">Transmembrane helix</keyword>
<dbReference type="Pfam" id="PF02080">
    <property type="entry name" value="TrkA_C"/>
    <property type="match status" value="1"/>
</dbReference>
<feature type="domain" description="RCK C-terminal" evidence="4">
    <location>
        <begin position="256"/>
        <end position="342"/>
    </location>
</feature>
<dbReference type="PANTHER" id="PTHR43833">
    <property type="entry name" value="POTASSIUM CHANNEL PROTEIN 2-RELATED-RELATED"/>
    <property type="match status" value="1"/>
</dbReference>
<name>A0ABD4SZ82_9CYAN</name>
<dbReference type="PROSITE" id="PS51202">
    <property type="entry name" value="RCK_C"/>
    <property type="match status" value="1"/>
</dbReference>
<keyword evidence="6" id="KW-1185">Reference proteome</keyword>
<dbReference type="InterPro" id="IPR050721">
    <property type="entry name" value="Trk_Ktr_HKT_K-transport"/>
</dbReference>
<organism evidence="5 6">
    <name type="scientific">Lyngbya confervoides BDU141951</name>
    <dbReference type="NCBI Taxonomy" id="1574623"/>
    <lineage>
        <taxon>Bacteria</taxon>
        <taxon>Bacillati</taxon>
        <taxon>Cyanobacteriota</taxon>
        <taxon>Cyanophyceae</taxon>
        <taxon>Oscillatoriophycideae</taxon>
        <taxon>Oscillatoriales</taxon>
        <taxon>Microcoleaceae</taxon>
        <taxon>Lyngbya</taxon>
    </lineage>
</organism>
<feature type="transmembrane region" description="Helical" evidence="2">
    <location>
        <begin position="16"/>
        <end position="36"/>
    </location>
</feature>
<dbReference type="Gene3D" id="3.40.50.720">
    <property type="entry name" value="NAD(P)-binding Rossmann-like Domain"/>
    <property type="match status" value="1"/>
</dbReference>
<feature type="domain" description="RCK N-terminal" evidence="3">
    <location>
        <begin position="116"/>
        <end position="232"/>
    </location>
</feature>
<gene>
    <name evidence="5" type="ORF">QQ91_0002380</name>
</gene>
<dbReference type="SUPFAM" id="SSF51735">
    <property type="entry name" value="NAD(P)-binding Rossmann-fold domains"/>
    <property type="match status" value="1"/>
</dbReference>
<dbReference type="Pfam" id="PF02254">
    <property type="entry name" value="TrkA_N"/>
    <property type="match status" value="1"/>
</dbReference>
<evidence type="ECO:0000259" key="4">
    <source>
        <dbReference type="PROSITE" id="PS51202"/>
    </source>
</evidence>
<reference evidence="5 6" key="1">
    <citation type="journal article" date="2015" name="Genome Announc.">
        <title>Draft Genome Sequence of Filamentous Marine Cyanobacterium Lyngbya confervoides Strain BDU141951.</title>
        <authorList>
            <person name="Chandrababunaidu M.M."/>
            <person name="Sen D."/>
            <person name="Tripathy S."/>
        </authorList>
    </citation>
    <scope>NUCLEOTIDE SEQUENCE [LARGE SCALE GENOMIC DNA]</scope>
    <source>
        <strain evidence="5 6">BDU141951</strain>
    </source>
</reference>
<evidence type="ECO:0000313" key="6">
    <source>
        <dbReference type="Proteomes" id="UP000031561"/>
    </source>
</evidence>
<dbReference type="AlphaFoldDB" id="A0ABD4SZ82"/>
<sequence>MNPRSIRKYQRIRKELQFGVLFLIGLNLIGTLWYTVIEGWKFHEAVYMTVITLATVGFQEVHPLGVRGRMFTISLIILGVIGLGYIINRFTDALIQGYFQDRFKYRQQIRLMRKISDHIILCGFGRTGGQIARELVEQNMPFIVVDAEAESIDIAQSMGYSVFQGDATLDDTLLDAGIERAACFIAALTSDADNLYAVLSAKTLNPNLRIIARASSEEAIQKLQRVGADVVVSPYITGGKRMAAAALRPQVMDFVDGMLSGASESVYIEELELHESDCPEVGKSLRESDLRSRTGAMVLAIRRLTGQLIAGPSPETQLEDCDTLICMGTAEQLRDLNQILSPLAPQEPRVPRSLRRSK</sequence>
<dbReference type="PROSITE" id="PS51201">
    <property type="entry name" value="RCK_N"/>
    <property type="match status" value="1"/>
</dbReference>
<dbReference type="Proteomes" id="UP000031561">
    <property type="component" value="Unassembled WGS sequence"/>
</dbReference>
<dbReference type="InterPro" id="IPR003148">
    <property type="entry name" value="RCK_N"/>
</dbReference>
<evidence type="ECO:0000256" key="1">
    <source>
        <dbReference type="ARBA" id="ARBA00004651"/>
    </source>
</evidence>
<dbReference type="GO" id="GO:0005886">
    <property type="term" value="C:plasma membrane"/>
    <property type="evidence" value="ECO:0007669"/>
    <property type="project" value="UniProtKB-SubCell"/>
</dbReference>
<proteinExistence type="predicted"/>
<dbReference type="EMBL" id="JTHE03000015">
    <property type="protein sequence ID" value="MCM1981678.1"/>
    <property type="molecule type" value="Genomic_DNA"/>
</dbReference>
<dbReference type="InterPro" id="IPR013099">
    <property type="entry name" value="K_chnl_dom"/>
</dbReference>
<protein>
    <submittedName>
        <fullName evidence="5">Potassium channel protein</fullName>
    </submittedName>
</protein>
<keyword evidence="5" id="KW-0407">Ion channel</keyword>
<keyword evidence="5" id="KW-0813">Transport</keyword>
<dbReference type="GO" id="GO:0034220">
    <property type="term" value="P:monoatomic ion transmembrane transport"/>
    <property type="evidence" value="ECO:0007669"/>
    <property type="project" value="UniProtKB-KW"/>
</dbReference>
<keyword evidence="2" id="KW-0472">Membrane</keyword>
<dbReference type="Gene3D" id="1.10.287.70">
    <property type="match status" value="1"/>
</dbReference>
<dbReference type="Gene3D" id="3.30.70.1450">
    <property type="entry name" value="Regulator of K+ conductance, C-terminal domain"/>
    <property type="match status" value="1"/>
</dbReference>
<dbReference type="InterPro" id="IPR036721">
    <property type="entry name" value="RCK_C_sf"/>
</dbReference>
<dbReference type="SUPFAM" id="SSF81324">
    <property type="entry name" value="Voltage-gated potassium channels"/>
    <property type="match status" value="1"/>
</dbReference>
<accession>A0ABD4SZ82</accession>
<comment type="caution">
    <text evidence="5">The sequence shown here is derived from an EMBL/GenBank/DDBJ whole genome shotgun (WGS) entry which is preliminary data.</text>
</comment>
<comment type="subcellular location">
    <subcellularLocation>
        <location evidence="1">Cell membrane</location>
        <topology evidence="1">Multi-pass membrane protein</topology>
    </subcellularLocation>
</comment>
<evidence type="ECO:0000256" key="2">
    <source>
        <dbReference type="SAM" id="Phobius"/>
    </source>
</evidence>
<dbReference type="SUPFAM" id="SSF116726">
    <property type="entry name" value="TrkA C-terminal domain-like"/>
    <property type="match status" value="1"/>
</dbReference>
<dbReference type="InterPro" id="IPR006037">
    <property type="entry name" value="RCK_C"/>
</dbReference>
<keyword evidence="2" id="KW-0812">Transmembrane</keyword>
<keyword evidence="5" id="KW-0406">Ion transport</keyword>
<dbReference type="Pfam" id="PF07885">
    <property type="entry name" value="Ion_trans_2"/>
    <property type="match status" value="1"/>
</dbReference>
<dbReference type="RefSeq" id="WP_166279563.1">
    <property type="nucleotide sequence ID" value="NZ_JTHE03000015.1"/>
</dbReference>